<dbReference type="InterPro" id="IPR020449">
    <property type="entry name" value="Tscrpt_reg_AraC-type_HTH"/>
</dbReference>
<dbReference type="SMART" id="SM00342">
    <property type="entry name" value="HTH_ARAC"/>
    <property type="match status" value="1"/>
</dbReference>
<dbReference type="InterPro" id="IPR018062">
    <property type="entry name" value="HTH_AraC-typ_CS"/>
</dbReference>
<dbReference type="OrthoDB" id="249627at2"/>
<dbReference type="InterPro" id="IPR041522">
    <property type="entry name" value="CdaR_GGDEF"/>
</dbReference>
<keyword evidence="4" id="KW-1133">Transmembrane helix</keyword>
<accession>A0A3E3I7L7</accession>
<dbReference type="RefSeq" id="WP_117530464.1">
    <property type="nucleotide sequence ID" value="NZ_JBKVLI010000002.1"/>
</dbReference>
<dbReference type="EMBL" id="QVLU01000001">
    <property type="protein sequence ID" value="RGE74571.1"/>
    <property type="molecule type" value="Genomic_DNA"/>
</dbReference>
<dbReference type="GO" id="GO:0043565">
    <property type="term" value="F:sequence-specific DNA binding"/>
    <property type="evidence" value="ECO:0007669"/>
    <property type="project" value="InterPro"/>
</dbReference>
<dbReference type="PROSITE" id="PS01124">
    <property type="entry name" value="HTH_ARAC_FAMILY_2"/>
    <property type="match status" value="1"/>
</dbReference>
<name>A0A3E3I7L7_9FIRM</name>
<dbReference type="InterPro" id="IPR018060">
    <property type="entry name" value="HTH_AraC"/>
</dbReference>
<feature type="transmembrane region" description="Helical" evidence="4">
    <location>
        <begin position="309"/>
        <end position="331"/>
    </location>
</feature>
<dbReference type="AlphaFoldDB" id="A0A3E3I7L7"/>
<protein>
    <submittedName>
        <fullName evidence="6">AraC family transcriptional regulator</fullName>
    </submittedName>
</protein>
<dbReference type="PANTHER" id="PTHR43280:SF10">
    <property type="entry name" value="REGULATORY PROTEIN POCR"/>
    <property type="match status" value="1"/>
</dbReference>
<evidence type="ECO:0000313" key="9">
    <source>
        <dbReference type="Proteomes" id="UP000261166"/>
    </source>
</evidence>
<evidence type="ECO:0000256" key="2">
    <source>
        <dbReference type="ARBA" id="ARBA00023125"/>
    </source>
</evidence>
<evidence type="ECO:0000256" key="1">
    <source>
        <dbReference type="ARBA" id="ARBA00023015"/>
    </source>
</evidence>
<evidence type="ECO:0000256" key="4">
    <source>
        <dbReference type="SAM" id="Phobius"/>
    </source>
</evidence>
<dbReference type="PROSITE" id="PS00041">
    <property type="entry name" value="HTH_ARAC_FAMILY_1"/>
    <property type="match status" value="1"/>
</dbReference>
<evidence type="ECO:0000313" key="7">
    <source>
        <dbReference type="EMBL" id="RGE74571.1"/>
    </source>
</evidence>
<dbReference type="Pfam" id="PF17853">
    <property type="entry name" value="GGDEF_2"/>
    <property type="match status" value="1"/>
</dbReference>
<comment type="caution">
    <text evidence="6">The sequence shown here is derived from an EMBL/GenBank/DDBJ whole genome shotgun (WGS) entry which is preliminary data.</text>
</comment>
<evidence type="ECO:0000313" key="8">
    <source>
        <dbReference type="Proteomes" id="UP000260812"/>
    </source>
</evidence>
<dbReference type="Proteomes" id="UP000260812">
    <property type="component" value="Unassembled WGS sequence"/>
</dbReference>
<proteinExistence type="predicted"/>
<dbReference type="Pfam" id="PF12833">
    <property type="entry name" value="HTH_18"/>
    <property type="match status" value="1"/>
</dbReference>
<dbReference type="PANTHER" id="PTHR43280">
    <property type="entry name" value="ARAC-FAMILY TRANSCRIPTIONAL REGULATOR"/>
    <property type="match status" value="1"/>
</dbReference>
<feature type="transmembrane region" description="Helical" evidence="4">
    <location>
        <begin position="20"/>
        <end position="44"/>
    </location>
</feature>
<organism evidence="6 8">
    <name type="scientific">Eisenbergiella massiliensis</name>
    <dbReference type="NCBI Taxonomy" id="1720294"/>
    <lineage>
        <taxon>Bacteria</taxon>
        <taxon>Bacillati</taxon>
        <taxon>Bacillota</taxon>
        <taxon>Clostridia</taxon>
        <taxon>Lachnospirales</taxon>
        <taxon>Lachnospiraceae</taxon>
        <taxon>Eisenbergiella</taxon>
    </lineage>
</organism>
<dbReference type="GeneID" id="97986709"/>
<feature type="domain" description="HTH araC/xylS-type" evidence="5">
    <location>
        <begin position="673"/>
        <end position="772"/>
    </location>
</feature>
<sequence>MTMHYKHSLKNKSKSKPSGLMWQWILSYTSVLLMPILICSFYYFHSYNLVEQRTLSNQHLILENSKEQIDSAFYDAINLSNHLQLNSYINMLAHGKCAVDSTPALDRHYLSGDLKMLQVSNALIQQLNVYFPASDYIVTAASAHEMSMLPYMDNVGISFQDWQQILEELDGTHIVCMTPENSSCLVLAKTLQSDIHGAPLAVMAVQLDRERLIHKLQNDLFPEFGGVFALIKTDGVLLSSDSGSAVLEELSFPSIFTFFDSRDDGSLYDTSTASVGKSYLIDFYPTLIPEVGLISVTDKSVYKADLYKLLEVLLFTLTVCVITGLFVIFYFSRRNYKPVEQIVHYIKGYGGDDDNDTNEYHLIMKILTHNQSELEKQRALLRNNYVQKILTGEIAFHQISGPVAEAFSLHFPADRVCVLLLSPETSQESGFSSEPSPADNTEQLVYFIIENVLKELLSGQFPDNYFCIQHRQIAVITCIPGEAAQPEQSLEHIVQELFSFLTRNYQIELKAGISSIHHKDGLSTAYLQADAALEYIKLFGNHPLCHYASIPQEQEIGAIHLNTSDYVVNLILSGSQPQLSDYFSTLRRDLESSRLSSADARSCYYFFYQVTARLRLYCQTHYSFIPSCLDFIGDTFFQIPLPELLTQVQEAFQKASEQLQEKKEMLDNNRWGTDIRRFIQNNYFDADLNLNTLAEHFHISPSYLSKKYKEQYQSSVIDYLYEVRIRNSIQLIQDTNMKVTEVAQMVGFPDSNAFIRIFKKITGITPGKYKAELISKT</sequence>
<reference evidence="6 9" key="1">
    <citation type="submission" date="2018-08" db="EMBL/GenBank/DDBJ databases">
        <title>A genome reference for cultivated species of the human gut microbiota.</title>
        <authorList>
            <person name="Zou Y."/>
            <person name="Xue W."/>
            <person name="Luo G."/>
        </authorList>
    </citation>
    <scope>NUCLEOTIDE SEQUENCE [LARGE SCALE GENOMIC DNA]</scope>
    <source>
        <strain evidence="7 9">AF26-4BH</strain>
        <strain evidence="6">TF05-5AC</strain>
    </source>
</reference>
<dbReference type="PRINTS" id="PR00032">
    <property type="entry name" value="HTHARAC"/>
</dbReference>
<dbReference type="SUPFAM" id="SSF46689">
    <property type="entry name" value="Homeodomain-like"/>
    <property type="match status" value="1"/>
</dbReference>
<dbReference type="InterPro" id="IPR009057">
    <property type="entry name" value="Homeodomain-like_sf"/>
</dbReference>
<keyword evidence="1" id="KW-0805">Transcription regulation</keyword>
<evidence type="ECO:0000259" key="5">
    <source>
        <dbReference type="PROSITE" id="PS01124"/>
    </source>
</evidence>
<dbReference type="Proteomes" id="UP000261166">
    <property type="component" value="Unassembled WGS sequence"/>
</dbReference>
<dbReference type="EMBL" id="QVLV01000004">
    <property type="protein sequence ID" value="RGE62425.1"/>
    <property type="molecule type" value="Genomic_DNA"/>
</dbReference>
<keyword evidence="8" id="KW-1185">Reference proteome</keyword>
<gene>
    <name evidence="7" type="ORF">DWY69_00975</name>
    <name evidence="6" type="ORF">DXC51_07405</name>
</gene>
<keyword evidence="2" id="KW-0238">DNA-binding</keyword>
<evidence type="ECO:0000256" key="3">
    <source>
        <dbReference type="ARBA" id="ARBA00023163"/>
    </source>
</evidence>
<keyword evidence="3" id="KW-0804">Transcription</keyword>
<evidence type="ECO:0000313" key="6">
    <source>
        <dbReference type="EMBL" id="RGE62425.1"/>
    </source>
</evidence>
<dbReference type="Gene3D" id="1.10.10.60">
    <property type="entry name" value="Homeodomain-like"/>
    <property type="match status" value="2"/>
</dbReference>
<dbReference type="GO" id="GO:0003700">
    <property type="term" value="F:DNA-binding transcription factor activity"/>
    <property type="evidence" value="ECO:0007669"/>
    <property type="project" value="InterPro"/>
</dbReference>
<keyword evidence="4" id="KW-0812">Transmembrane</keyword>
<keyword evidence="4" id="KW-0472">Membrane</keyword>